<sequence>MRASCPNVGIKEKPHIESRFKTSGKDWTTVRDIYPGARHGSSGFGYNSEKHMIEASGMNISSISRIHASGVTSSSGATKNIALSLEMIGRLVKRRGLLTIWWLRQPKRLRVDLIQVSWATCPYNNGLKEVTV</sequence>
<evidence type="ECO:0000313" key="2">
    <source>
        <dbReference type="Proteomes" id="UP001420932"/>
    </source>
</evidence>
<dbReference type="AlphaFoldDB" id="A0AAP0KI69"/>
<gene>
    <name evidence="1" type="ORF">Syun_010066</name>
</gene>
<comment type="caution">
    <text evidence="1">The sequence shown here is derived from an EMBL/GenBank/DDBJ whole genome shotgun (WGS) entry which is preliminary data.</text>
</comment>
<dbReference type="Proteomes" id="UP001420932">
    <property type="component" value="Unassembled WGS sequence"/>
</dbReference>
<dbReference type="EMBL" id="JBBNAF010000004">
    <property type="protein sequence ID" value="KAK9151757.1"/>
    <property type="molecule type" value="Genomic_DNA"/>
</dbReference>
<evidence type="ECO:0000313" key="1">
    <source>
        <dbReference type="EMBL" id="KAK9151757.1"/>
    </source>
</evidence>
<accession>A0AAP0KI69</accession>
<keyword evidence="2" id="KW-1185">Reference proteome</keyword>
<reference evidence="1 2" key="1">
    <citation type="submission" date="2024-01" db="EMBL/GenBank/DDBJ databases">
        <title>Genome assemblies of Stephania.</title>
        <authorList>
            <person name="Yang L."/>
        </authorList>
    </citation>
    <scope>NUCLEOTIDE SEQUENCE [LARGE SCALE GENOMIC DNA]</scope>
    <source>
        <strain evidence="1">YNDBR</strain>
        <tissue evidence="1">Leaf</tissue>
    </source>
</reference>
<name>A0AAP0KI69_9MAGN</name>
<organism evidence="1 2">
    <name type="scientific">Stephania yunnanensis</name>
    <dbReference type="NCBI Taxonomy" id="152371"/>
    <lineage>
        <taxon>Eukaryota</taxon>
        <taxon>Viridiplantae</taxon>
        <taxon>Streptophyta</taxon>
        <taxon>Embryophyta</taxon>
        <taxon>Tracheophyta</taxon>
        <taxon>Spermatophyta</taxon>
        <taxon>Magnoliopsida</taxon>
        <taxon>Ranunculales</taxon>
        <taxon>Menispermaceae</taxon>
        <taxon>Menispermoideae</taxon>
        <taxon>Cissampelideae</taxon>
        <taxon>Stephania</taxon>
    </lineage>
</organism>
<proteinExistence type="predicted"/>
<protein>
    <submittedName>
        <fullName evidence="1">Uncharacterized protein</fullName>
    </submittedName>
</protein>